<dbReference type="Proteomes" id="UP000273828">
    <property type="component" value="Unassembled WGS sequence"/>
</dbReference>
<dbReference type="InterPro" id="IPR011335">
    <property type="entry name" value="Restrct_endonuc-II-like"/>
</dbReference>
<sequence>MVETRETTPIPTTILRDTREQRPWTFEGCPVETRDVTLSTGDYAVPTHCSHDQEIDTYHPQFAVERKSGPDFLTALTWERERFKRELQRTVQWAQPLPVVVETSWETLLRNHGCMAWRDIHPNQVTGTVAAWTDHYNVAFHFIETRRRAELCAYLLLVRHSLVRRLDDSSPGGDV</sequence>
<keyword evidence="3" id="KW-1185">Reference proteome</keyword>
<gene>
    <name evidence="2" type="ORF">EA462_15065</name>
</gene>
<organism evidence="2 3">
    <name type="scientific">Natrarchaeobius halalkaliphilus</name>
    <dbReference type="NCBI Taxonomy" id="1679091"/>
    <lineage>
        <taxon>Archaea</taxon>
        <taxon>Methanobacteriati</taxon>
        <taxon>Methanobacteriota</taxon>
        <taxon>Stenosarchaea group</taxon>
        <taxon>Halobacteria</taxon>
        <taxon>Halobacteriales</taxon>
        <taxon>Natrialbaceae</taxon>
        <taxon>Natrarchaeobius</taxon>
    </lineage>
</organism>
<dbReference type="SUPFAM" id="SSF52980">
    <property type="entry name" value="Restriction endonuclease-like"/>
    <property type="match status" value="1"/>
</dbReference>
<evidence type="ECO:0000313" key="2">
    <source>
        <dbReference type="EMBL" id="RQG86972.1"/>
    </source>
</evidence>
<dbReference type="Pfam" id="PF02732">
    <property type="entry name" value="ERCC4"/>
    <property type="match status" value="1"/>
</dbReference>
<feature type="domain" description="ERCC4" evidence="1">
    <location>
        <begin position="17"/>
        <end position="146"/>
    </location>
</feature>
<dbReference type="RefSeq" id="WP_124179371.1">
    <property type="nucleotide sequence ID" value="NZ_REFY01000006.1"/>
</dbReference>
<dbReference type="OrthoDB" id="327723at2157"/>
<evidence type="ECO:0000313" key="3">
    <source>
        <dbReference type="Proteomes" id="UP000273828"/>
    </source>
</evidence>
<dbReference type="GO" id="GO:0004518">
    <property type="term" value="F:nuclease activity"/>
    <property type="evidence" value="ECO:0007669"/>
    <property type="project" value="InterPro"/>
</dbReference>
<comment type="caution">
    <text evidence="2">The sequence shown here is derived from an EMBL/GenBank/DDBJ whole genome shotgun (WGS) entry which is preliminary data.</text>
</comment>
<protein>
    <recommendedName>
        <fullName evidence="1">ERCC4 domain-containing protein</fullName>
    </recommendedName>
</protein>
<reference evidence="2 3" key="1">
    <citation type="submission" date="2018-10" db="EMBL/GenBank/DDBJ databases">
        <title>Natrarchaeobius chitinivorans gen. nov., sp. nov., and Natrarchaeobius haloalkaliphilus sp. nov., alkaliphilic, chitin-utilizing haloarchaea from hypersaline alkaline lakes.</title>
        <authorList>
            <person name="Sorokin D.Y."/>
            <person name="Elcheninov A.G."/>
            <person name="Kostrikina N.A."/>
            <person name="Bale N.J."/>
            <person name="Sinninghe Damste J.S."/>
            <person name="Khijniak T.V."/>
            <person name="Kublanov I.V."/>
            <person name="Toshchakov S.V."/>
        </authorList>
    </citation>
    <scope>NUCLEOTIDE SEQUENCE [LARGE SCALE GENOMIC DNA]</scope>
    <source>
        <strain evidence="2 3">AArcht-Sl</strain>
    </source>
</reference>
<name>A0A3N6LYZ9_9EURY</name>
<accession>A0A3N6LYZ9</accession>
<evidence type="ECO:0000259" key="1">
    <source>
        <dbReference type="Pfam" id="PF02732"/>
    </source>
</evidence>
<dbReference type="Gene3D" id="3.40.50.10130">
    <property type="match status" value="1"/>
</dbReference>
<dbReference type="AlphaFoldDB" id="A0A3N6LYZ9"/>
<proteinExistence type="predicted"/>
<dbReference type="GO" id="GO:0003677">
    <property type="term" value="F:DNA binding"/>
    <property type="evidence" value="ECO:0007669"/>
    <property type="project" value="InterPro"/>
</dbReference>
<dbReference type="GO" id="GO:0006259">
    <property type="term" value="P:DNA metabolic process"/>
    <property type="evidence" value="ECO:0007669"/>
    <property type="project" value="UniProtKB-ARBA"/>
</dbReference>
<dbReference type="EMBL" id="REFY01000006">
    <property type="protein sequence ID" value="RQG86972.1"/>
    <property type="molecule type" value="Genomic_DNA"/>
</dbReference>
<dbReference type="InterPro" id="IPR006166">
    <property type="entry name" value="ERCC4_domain"/>
</dbReference>